<reference evidence="5 6" key="1">
    <citation type="journal article" date="2014" name="Antonie Van Leeuwenhoek">
        <title>Hyphomonas beringensis sp. nov. and Hyphomonas chukchiensis sp. nov., isolated from surface seawater of the Bering Sea and Chukchi Sea.</title>
        <authorList>
            <person name="Li C."/>
            <person name="Lai Q."/>
            <person name="Li G."/>
            <person name="Dong C."/>
            <person name="Wang J."/>
            <person name="Liao Y."/>
            <person name="Shao Z."/>
        </authorList>
    </citation>
    <scope>NUCLEOTIDE SEQUENCE [LARGE SCALE GENOMIC DNA]</scope>
    <source>
        <strain evidence="5 6">PS728</strain>
    </source>
</reference>
<proteinExistence type="inferred from homology"/>
<dbReference type="InterPro" id="IPR015422">
    <property type="entry name" value="PyrdxlP-dep_Trfase_small"/>
</dbReference>
<name>A0A062V5J2_9PROT</name>
<evidence type="ECO:0000256" key="3">
    <source>
        <dbReference type="PIRSR" id="PIRSR001434-2"/>
    </source>
</evidence>
<dbReference type="CDD" id="cd00614">
    <property type="entry name" value="CGS_like"/>
    <property type="match status" value="1"/>
</dbReference>
<dbReference type="eggNOG" id="COG0626">
    <property type="taxonomic scope" value="Bacteria"/>
</dbReference>
<gene>
    <name evidence="5" type="ORF">HPO_16093</name>
</gene>
<dbReference type="EMBL" id="ARYM01000023">
    <property type="protein sequence ID" value="KCZ97239.1"/>
    <property type="molecule type" value="Genomic_DNA"/>
</dbReference>
<dbReference type="InterPro" id="IPR015424">
    <property type="entry name" value="PyrdxlP-dep_Trfase"/>
</dbReference>
<feature type="modified residue" description="N6-(pyridoxal phosphate)lysine" evidence="3">
    <location>
        <position position="244"/>
    </location>
</feature>
<sequence>MSKPLKPYRKREIAGHTLSPESLVMGFGYDPFMSEGSIKPPIFMTSTFAFKSARDGEALFRRLAGRWEEGDPEEADLIYTRFNNPNMEVLEDRLTLYDGGEAALSFSSGMSAITTALFACAEPGTAILHSSPLYGASEVFVRSFMPGWGVQSAEFDAWSTQEQILATAREAVRRHGPVSVIFTESPANPTNALVDIAACARVADILEAETGRRPILMCDNTMMGPIGHKPLKHGADLALYSLTKYVGGHSDLIAGGIVGNEEILTKIRRMRNYLGTMLDAHTCWLLTRSLETVQLRMERAFSNARVCADYLKDHAKVSQVMYPGFLEAGDPQKRVFDEQCEAAGATFSFDVTGGKEAAFRLLDNLRLIKLAVSLGGTESLMCHPGSTTHSAVPADVRARIGFTDGLIRFSVGIEAPDDLLADLKQALENV</sequence>
<dbReference type="PROSITE" id="PS00868">
    <property type="entry name" value="CYS_MET_METAB_PP"/>
    <property type="match status" value="1"/>
</dbReference>
<dbReference type="STRING" id="1280954.HPO_16093"/>
<dbReference type="Gene3D" id="3.90.1150.10">
    <property type="entry name" value="Aspartate Aminotransferase, domain 1"/>
    <property type="match status" value="1"/>
</dbReference>
<accession>A0A062V5J2</accession>
<dbReference type="Gene3D" id="3.40.640.10">
    <property type="entry name" value="Type I PLP-dependent aspartate aminotransferase-like (Major domain)"/>
    <property type="match status" value="1"/>
</dbReference>
<comment type="caution">
    <text evidence="5">The sequence shown here is derived from an EMBL/GenBank/DDBJ whole genome shotgun (WGS) entry which is preliminary data.</text>
</comment>
<evidence type="ECO:0000313" key="6">
    <source>
        <dbReference type="Proteomes" id="UP000027100"/>
    </source>
</evidence>
<dbReference type="InterPro" id="IPR015421">
    <property type="entry name" value="PyrdxlP-dep_Trfase_major"/>
</dbReference>
<organism evidence="5 6">
    <name type="scientific">Hyphomonas polymorpha PS728</name>
    <dbReference type="NCBI Taxonomy" id="1280954"/>
    <lineage>
        <taxon>Bacteria</taxon>
        <taxon>Pseudomonadati</taxon>
        <taxon>Pseudomonadota</taxon>
        <taxon>Alphaproteobacteria</taxon>
        <taxon>Hyphomonadales</taxon>
        <taxon>Hyphomonadaceae</taxon>
        <taxon>Hyphomonas</taxon>
    </lineage>
</organism>
<dbReference type="Proteomes" id="UP000027100">
    <property type="component" value="Unassembled WGS sequence"/>
</dbReference>
<dbReference type="NCBIfam" id="NF005455">
    <property type="entry name" value="PRK07049.1"/>
    <property type="match status" value="1"/>
</dbReference>
<comment type="similarity">
    <text evidence="4">Belongs to the trans-sulfuration enzymes family.</text>
</comment>
<dbReference type="InterPro" id="IPR054542">
    <property type="entry name" value="Cys_met_metab_PP"/>
</dbReference>
<keyword evidence="5" id="KW-0456">Lyase</keyword>
<protein>
    <submittedName>
        <fullName evidence="5">Methionine gamma-lyase</fullName>
    </submittedName>
</protein>
<dbReference type="RefSeq" id="WP_035601026.1">
    <property type="nucleotide sequence ID" value="NZ_ARYM01000023.1"/>
</dbReference>
<dbReference type="GO" id="GO:0016846">
    <property type="term" value="F:carbon-sulfur lyase activity"/>
    <property type="evidence" value="ECO:0007669"/>
    <property type="project" value="TreeGrafter"/>
</dbReference>
<dbReference type="PANTHER" id="PTHR11808:SF86">
    <property type="entry name" value="METHIONINE GAMMA-LYASE"/>
    <property type="match status" value="1"/>
</dbReference>
<dbReference type="InterPro" id="IPR000277">
    <property type="entry name" value="Cys/Met-Metab_PyrdxlP-dep_enz"/>
</dbReference>
<keyword evidence="2 3" id="KW-0663">Pyridoxal phosphate</keyword>
<dbReference type="PANTHER" id="PTHR11808">
    <property type="entry name" value="TRANS-SULFURATION ENZYME FAMILY MEMBER"/>
    <property type="match status" value="1"/>
</dbReference>
<dbReference type="FunFam" id="3.40.640.10:FF:000046">
    <property type="entry name" value="Cystathionine gamma-lyase"/>
    <property type="match status" value="1"/>
</dbReference>
<keyword evidence="6" id="KW-1185">Reference proteome</keyword>
<evidence type="ECO:0000256" key="4">
    <source>
        <dbReference type="RuleBase" id="RU362118"/>
    </source>
</evidence>
<dbReference type="OrthoDB" id="9790858at2"/>
<dbReference type="GO" id="GO:0005737">
    <property type="term" value="C:cytoplasm"/>
    <property type="evidence" value="ECO:0007669"/>
    <property type="project" value="TreeGrafter"/>
</dbReference>
<dbReference type="PATRIC" id="fig|1280954.3.peg.3248"/>
<dbReference type="GO" id="GO:0019346">
    <property type="term" value="P:transsulfuration"/>
    <property type="evidence" value="ECO:0007669"/>
    <property type="project" value="InterPro"/>
</dbReference>
<dbReference type="AlphaFoldDB" id="A0A062V5J2"/>
<dbReference type="PIRSF" id="PIRSF001434">
    <property type="entry name" value="CGS"/>
    <property type="match status" value="1"/>
</dbReference>
<dbReference type="SUPFAM" id="SSF53383">
    <property type="entry name" value="PLP-dependent transferases"/>
    <property type="match status" value="1"/>
</dbReference>
<evidence type="ECO:0000313" key="5">
    <source>
        <dbReference type="EMBL" id="KCZ97239.1"/>
    </source>
</evidence>
<comment type="cofactor">
    <cofactor evidence="1 4">
        <name>pyridoxal 5'-phosphate</name>
        <dbReference type="ChEBI" id="CHEBI:597326"/>
    </cofactor>
</comment>
<dbReference type="GO" id="GO:0030170">
    <property type="term" value="F:pyridoxal phosphate binding"/>
    <property type="evidence" value="ECO:0007669"/>
    <property type="project" value="InterPro"/>
</dbReference>
<evidence type="ECO:0000256" key="1">
    <source>
        <dbReference type="ARBA" id="ARBA00001933"/>
    </source>
</evidence>
<evidence type="ECO:0000256" key="2">
    <source>
        <dbReference type="ARBA" id="ARBA00022898"/>
    </source>
</evidence>
<dbReference type="Pfam" id="PF01053">
    <property type="entry name" value="Cys_Met_Meta_PP"/>
    <property type="match status" value="1"/>
</dbReference>